<gene>
    <name evidence="1" type="ORF">HMPREF0819_1329</name>
</gene>
<dbReference type="AlphaFoldDB" id="E8JQQ9"/>
<organism evidence="1 2">
    <name type="scientific">Streptococcus equinus ATCC 9812</name>
    <dbReference type="NCBI Taxonomy" id="525379"/>
    <lineage>
        <taxon>Bacteria</taxon>
        <taxon>Bacillati</taxon>
        <taxon>Bacillota</taxon>
        <taxon>Bacilli</taxon>
        <taxon>Lactobacillales</taxon>
        <taxon>Streptococcaceae</taxon>
        <taxon>Streptococcus</taxon>
    </lineage>
</organism>
<dbReference type="EMBL" id="AEVB01000036">
    <property type="protein sequence ID" value="EFW88471.1"/>
    <property type="molecule type" value="Genomic_DNA"/>
</dbReference>
<reference evidence="1 2" key="1">
    <citation type="submission" date="2010-12" db="EMBL/GenBank/DDBJ databases">
        <authorList>
            <person name="Muzny D."/>
            <person name="Qin X."/>
            <person name="Deng J."/>
            <person name="Jiang H."/>
            <person name="Liu Y."/>
            <person name="Qu J."/>
            <person name="Song X.-Z."/>
            <person name="Zhang L."/>
            <person name="Thornton R."/>
            <person name="Coyle M."/>
            <person name="Francisco L."/>
            <person name="Jackson L."/>
            <person name="Javaid M."/>
            <person name="Korchina V."/>
            <person name="Kovar C."/>
            <person name="Mata R."/>
            <person name="Mathew T."/>
            <person name="Ngo R."/>
            <person name="Nguyen L."/>
            <person name="Nguyen N."/>
            <person name="Okwuonu G."/>
            <person name="Ongeri F."/>
            <person name="Pham C."/>
            <person name="Simmons D."/>
            <person name="Wilczek-Boney K."/>
            <person name="Hale W."/>
            <person name="Jakkamsetti A."/>
            <person name="Pham P."/>
            <person name="Ruth R."/>
            <person name="San Lucas F."/>
            <person name="Warren J."/>
            <person name="Zhang J."/>
            <person name="Zhao Z."/>
            <person name="Zhou C."/>
            <person name="Zhu D."/>
            <person name="Lee S."/>
            <person name="Bess C."/>
            <person name="Blankenburg K."/>
            <person name="Forbes L."/>
            <person name="Fu Q."/>
            <person name="Gubbala S."/>
            <person name="Hirani K."/>
            <person name="Jayaseelan J.C."/>
            <person name="Lara F."/>
            <person name="Munidasa M."/>
            <person name="Palculict T."/>
            <person name="Patil S."/>
            <person name="Pu L.-L."/>
            <person name="Saada N."/>
            <person name="Tang L."/>
            <person name="Weissenberger G."/>
            <person name="Zhu Y."/>
            <person name="Hemphill L."/>
            <person name="Shang Y."/>
            <person name="Youmans B."/>
            <person name="Ayvaz T."/>
            <person name="Ross M."/>
            <person name="Santibanez J."/>
            <person name="Aqrawi P."/>
            <person name="Gross S."/>
            <person name="Joshi V."/>
            <person name="Fowler G."/>
            <person name="Nazareth L."/>
            <person name="Reid J."/>
            <person name="Worley K."/>
            <person name="Petrosino J."/>
            <person name="Highlander S."/>
            <person name="Gibbs R."/>
        </authorList>
    </citation>
    <scope>NUCLEOTIDE SEQUENCE [LARGE SCALE GENOMIC DNA]</scope>
    <source>
        <strain evidence="1 2">ATCC 9812</strain>
    </source>
</reference>
<proteinExistence type="predicted"/>
<name>E8JQQ9_STREI</name>
<evidence type="ECO:0000313" key="2">
    <source>
        <dbReference type="Proteomes" id="UP000005699"/>
    </source>
</evidence>
<dbReference type="Proteomes" id="UP000005699">
    <property type="component" value="Unassembled WGS sequence"/>
</dbReference>
<protein>
    <submittedName>
        <fullName evidence="1">Uncharacterized protein</fullName>
    </submittedName>
</protein>
<sequence>MKEENLMKKADVLSQEEKDFLKRYQNKTRHGFRELLAYCAILNKLTND</sequence>
<comment type="caution">
    <text evidence="1">The sequence shown here is derived from an EMBL/GenBank/DDBJ whole genome shotgun (WGS) entry which is preliminary data.</text>
</comment>
<dbReference type="HOGENOM" id="CLU_218822_0_0_9"/>
<evidence type="ECO:0000313" key="1">
    <source>
        <dbReference type="EMBL" id="EFW88471.1"/>
    </source>
</evidence>
<accession>E8JQQ9</accession>